<dbReference type="NCBIfam" id="TIGR01540">
    <property type="entry name" value="portal_PBSX"/>
    <property type="match status" value="1"/>
</dbReference>
<sequence length="333" mass="37534">MNNEEMNTDVEAFSFGDPEAVLDGHGMMDSLGIWLMDNGRYYSTPVSMLGLAKLLRANAYHGPILEFKTNMVMRGFNGNALLSRREMKCAVMDYNVFANCYFQLVRNFYGEIIDVRHLQAVNMRRLKEAGRYGMLTTTGELVEFKAGEVVHILNYDVSQKIYGQPGYLGAIQSMLLNEDATLFRRRYYKNGAHVGYIFYSTAAGLEEETRARIKKAIEQSKGIGNFKNMFLHIGGADKDAIQIKPVGDFSTKDDLEKIKNISRDDIIAAHRMPPALAAIIPENQTGSFGDIEKIDAVYQRNEIAPIREDLLEINQYLPNLAQVSFDTPETPTL</sequence>
<evidence type="ECO:0000313" key="2">
    <source>
        <dbReference type="EMBL" id="MEZ6853143.1"/>
    </source>
</evidence>
<dbReference type="InterPro" id="IPR006944">
    <property type="entry name" value="Phage/GTA_portal"/>
</dbReference>
<organism evidence="2 3">
    <name type="scientific">Halodesulfovibrio aestuarii</name>
    <dbReference type="NCBI Taxonomy" id="126333"/>
    <lineage>
        <taxon>Bacteria</taxon>
        <taxon>Pseudomonadati</taxon>
        <taxon>Thermodesulfobacteriota</taxon>
        <taxon>Desulfovibrionia</taxon>
        <taxon>Desulfovibrionales</taxon>
        <taxon>Desulfovibrionaceae</taxon>
        <taxon>Halodesulfovibrio</taxon>
    </lineage>
</organism>
<dbReference type="Pfam" id="PF04860">
    <property type="entry name" value="Phage_portal"/>
    <property type="match status" value="1"/>
</dbReference>
<dbReference type="InterPro" id="IPR006430">
    <property type="entry name" value="Phage_portal_PBSX"/>
</dbReference>
<dbReference type="EMBL" id="JBFSOO010000004">
    <property type="protein sequence ID" value="MEZ6853143.1"/>
    <property type="molecule type" value="Genomic_DNA"/>
</dbReference>
<evidence type="ECO:0000313" key="3">
    <source>
        <dbReference type="Proteomes" id="UP001568358"/>
    </source>
</evidence>
<protein>
    <submittedName>
        <fullName evidence="2">Phage portal protein</fullName>
    </submittedName>
</protein>
<keyword evidence="3" id="KW-1185">Reference proteome</keyword>
<proteinExistence type="inferred from homology"/>
<reference evidence="2 3" key="1">
    <citation type="submission" date="2024-07" db="EMBL/GenBank/DDBJ databases">
        <title>Active virus-host system and metabolic interactions in a Lokiarchaeon culture.</title>
        <authorList>
            <person name="Ponce Toledo R.I."/>
            <person name="Rodrigues Oliveira T."/>
            <person name="Schleper C."/>
        </authorList>
    </citation>
    <scope>NUCLEOTIDE SEQUENCE [LARGE SCALE GENOMIC DNA]</scope>
    <source>
        <strain evidence="2 3">B35</strain>
    </source>
</reference>
<dbReference type="RefSeq" id="WP_371150297.1">
    <property type="nucleotide sequence ID" value="NZ_JBFSOO010000004.1"/>
</dbReference>
<gene>
    <name evidence="2" type="ORF">AB2Z07_06350</name>
</gene>
<dbReference type="Proteomes" id="UP001568358">
    <property type="component" value="Unassembled WGS sequence"/>
</dbReference>
<comment type="similarity">
    <text evidence="1">Belongs to the phage portal family. PBSX subfamily.</text>
</comment>
<accession>A0ABV4JQW8</accession>
<comment type="caution">
    <text evidence="2">The sequence shown here is derived from an EMBL/GenBank/DDBJ whole genome shotgun (WGS) entry which is preliminary data.</text>
</comment>
<evidence type="ECO:0000256" key="1">
    <source>
        <dbReference type="ARBA" id="ARBA00006799"/>
    </source>
</evidence>
<name>A0ABV4JQW8_9BACT</name>